<evidence type="ECO:0000313" key="2">
    <source>
        <dbReference type="Proteomes" id="UP001208017"/>
    </source>
</evidence>
<comment type="caution">
    <text evidence="1">The sequence shown here is derived from an EMBL/GenBank/DDBJ whole genome shotgun (WGS) entry which is preliminary data.</text>
</comment>
<reference evidence="1 2" key="1">
    <citation type="submission" date="2022-11" db="EMBL/GenBank/DDBJ databases">
        <title>Study of microbial diversity in lake waters.</title>
        <authorList>
            <person name="Zhang J."/>
        </authorList>
    </citation>
    <scope>NUCLEOTIDE SEQUENCE [LARGE SCALE GENOMIC DNA]</scope>
    <source>
        <strain evidence="1 2">DT12</strain>
    </source>
</reference>
<gene>
    <name evidence="1" type="ORF">OS242_15945</name>
</gene>
<protein>
    <submittedName>
        <fullName evidence="1">Uncharacterized protein</fullName>
    </submittedName>
</protein>
<dbReference type="RefSeq" id="WP_267152691.1">
    <property type="nucleotide sequence ID" value="NZ_JAPMLT010000010.1"/>
</dbReference>
<organism evidence="1 2">
    <name type="scientific">Tumebacillus lacus</name>
    <dbReference type="NCBI Taxonomy" id="2995335"/>
    <lineage>
        <taxon>Bacteria</taxon>
        <taxon>Bacillati</taxon>
        <taxon>Bacillota</taxon>
        <taxon>Bacilli</taxon>
        <taxon>Bacillales</taxon>
        <taxon>Alicyclobacillaceae</taxon>
        <taxon>Tumebacillus</taxon>
    </lineage>
</organism>
<proteinExistence type="predicted"/>
<dbReference type="Proteomes" id="UP001208017">
    <property type="component" value="Unassembled WGS sequence"/>
</dbReference>
<evidence type="ECO:0000313" key="1">
    <source>
        <dbReference type="EMBL" id="MCX7571443.1"/>
    </source>
</evidence>
<keyword evidence="2" id="KW-1185">Reference proteome</keyword>
<name>A0ABT3X3H0_9BACL</name>
<dbReference type="EMBL" id="JAPMLT010000010">
    <property type="protein sequence ID" value="MCX7571443.1"/>
    <property type="molecule type" value="Genomic_DNA"/>
</dbReference>
<accession>A0ABT3X3H0</accession>
<dbReference type="Pfam" id="PF11079">
    <property type="entry name" value="YqhG"/>
    <property type="match status" value="1"/>
</dbReference>
<sequence>MESNEQIQDFCRRYFQAVDAPILIDQPDFLQVELPRDIDKELTDRPFYWMYVEATGQNPANSVLSLSFAPGVEMEGVERIEFVTLGSFRLNKIIESVQKRGRFTRAYQTGAGTAGRALSPYLLATFKLSFVADRRRDEMVSYAVDLRSGQVFREAYGEIERLTLTDAPARTVTTSSPSLSLSEGYHIIRQAVEGDISALDHTWAEEANEHLAREREQLETYYESLCLVNADENKTDGEKEKKAAMYAAERELRIAELEWRCAPRIAIAPFHFGLLYLADGVLTGTAATGNRLST</sequence>
<dbReference type="InterPro" id="IPR024562">
    <property type="entry name" value="YqhG"/>
</dbReference>